<evidence type="ECO:0000259" key="1">
    <source>
        <dbReference type="PROSITE" id="PS51462"/>
    </source>
</evidence>
<dbReference type="AlphaFoldDB" id="A0A193LE63"/>
<dbReference type="OrthoDB" id="5417595at2"/>
<proteinExistence type="predicted"/>
<dbReference type="PANTHER" id="PTHR43222:SF2">
    <property type="entry name" value="NUDIX HYDROLASE 23, CHLOROPLASTIC"/>
    <property type="match status" value="1"/>
</dbReference>
<dbReference type="Gene3D" id="3.90.79.10">
    <property type="entry name" value="Nucleoside Triphosphate Pyrophosphohydrolase"/>
    <property type="match status" value="1"/>
</dbReference>
<dbReference type="RefSeq" id="WP_068614107.1">
    <property type="nucleotide sequence ID" value="NZ_CP016268.1"/>
</dbReference>
<evidence type="ECO:0000313" key="3">
    <source>
        <dbReference type="Proteomes" id="UP000092695"/>
    </source>
</evidence>
<sequence length="177" mass="19502">MKYCSSCGATVTRKTPDGDNRQRWVCESCSTIHYQNPRIVVGCVPARDGKILLCRRAIEPRRGYWTVPAGFMELGETVAEGAARETLEEACAEVRIGHLFASVDVAEAGQVHMFFTAELIGGYGVGQESLEVALFSEAEIPWDDIAFRSGTFALEKYFADGGTNNGVHMHAITRHRE</sequence>
<keyword evidence="3" id="KW-1185">Reference proteome</keyword>
<dbReference type="InterPro" id="IPR029401">
    <property type="entry name" value="Nudix_N"/>
</dbReference>
<dbReference type="PROSITE" id="PS51462">
    <property type="entry name" value="NUDIX"/>
    <property type="match status" value="1"/>
</dbReference>
<organism evidence="2 3">
    <name type="scientific">Woeseia oceani</name>
    <dbReference type="NCBI Taxonomy" id="1548547"/>
    <lineage>
        <taxon>Bacteria</taxon>
        <taxon>Pseudomonadati</taxon>
        <taxon>Pseudomonadota</taxon>
        <taxon>Gammaproteobacteria</taxon>
        <taxon>Woeseiales</taxon>
        <taxon>Woeseiaceae</taxon>
        <taxon>Woeseia</taxon>
    </lineage>
</organism>
<evidence type="ECO:0000313" key="2">
    <source>
        <dbReference type="EMBL" id="ANO50797.1"/>
    </source>
</evidence>
<name>A0A193LE63_9GAMM</name>
<dbReference type="CDD" id="cd04511">
    <property type="entry name" value="NUDIX_Hydrolase"/>
    <property type="match status" value="1"/>
</dbReference>
<accession>A0A193LE63</accession>
<gene>
    <name evidence="2" type="ORF">BA177_05885</name>
</gene>
<dbReference type="Gene3D" id="2.20.70.10">
    <property type="match status" value="1"/>
</dbReference>
<dbReference type="InterPro" id="IPR015797">
    <property type="entry name" value="NUDIX_hydrolase-like_dom_sf"/>
</dbReference>
<reference evidence="2 3" key="1">
    <citation type="submission" date="2016-06" db="EMBL/GenBank/DDBJ databases">
        <title>Complete genome sequence of a deep-branching marine Gamma Proteobacterium Woeseia oceani type strain XK5.</title>
        <authorList>
            <person name="Mu D."/>
            <person name="Du Z."/>
        </authorList>
    </citation>
    <scope>NUCLEOTIDE SEQUENCE [LARGE SCALE GENOMIC DNA]</scope>
    <source>
        <strain evidence="2 3">XK5</strain>
    </source>
</reference>
<feature type="domain" description="Nudix hydrolase" evidence="1">
    <location>
        <begin position="36"/>
        <end position="158"/>
    </location>
</feature>
<dbReference type="Proteomes" id="UP000092695">
    <property type="component" value="Chromosome"/>
</dbReference>
<dbReference type="GO" id="GO:0003824">
    <property type="term" value="F:catalytic activity"/>
    <property type="evidence" value="ECO:0007669"/>
    <property type="project" value="UniProtKB-ARBA"/>
</dbReference>
<dbReference type="PANTHER" id="PTHR43222">
    <property type="entry name" value="NUDIX HYDROLASE 23"/>
    <property type="match status" value="1"/>
</dbReference>
<dbReference type="EMBL" id="CP016268">
    <property type="protein sequence ID" value="ANO50797.1"/>
    <property type="molecule type" value="Genomic_DNA"/>
</dbReference>
<protein>
    <submittedName>
        <fullName evidence="2">ADP-ribose pyrophosphatase</fullName>
    </submittedName>
</protein>
<dbReference type="STRING" id="1548547.BA177_05885"/>
<dbReference type="InterPro" id="IPR000086">
    <property type="entry name" value="NUDIX_hydrolase_dom"/>
</dbReference>
<dbReference type="KEGG" id="woc:BA177_05885"/>
<dbReference type="Pfam" id="PF00293">
    <property type="entry name" value="NUDIX"/>
    <property type="match status" value="1"/>
</dbReference>
<dbReference type="Pfam" id="PF14803">
    <property type="entry name" value="Zn_ribbon_Nudix"/>
    <property type="match status" value="1"/>
</dbReference>
<dbReference type="SUPFAM" id="SSF55811">
    <property type="entry name" value="Nudix"/>
    <property type="match status" value="1"/>
</dbReference>